<reference evidence="2" key="2">
    <citation type="journal article" date="2021" name="PeerJ">
        <title>Extensive microbial diversity within the chicken gut microbiome revealed by metagenomics and culture.</title>
        <authorList>
            <person name="Gilroy R."/>
            <person name="Ravi A."/>
            <person name="Getino M."/>
            <person name="Pursley I."/>
            <person name="Horton D.L."/>
            <person name="Alikhan N.F."/>
            <person name="Baker D."/>
            <person name="Gharbi K."/>
            <person name="Hall N."/>
            <person name="Watson M."/>
            <person name="Adriaenssens E.M."/>
            <person name="Foster-Nyarko E."/>
            <person name="Jarju S."/>
            <person name="Secka A."/>
            <person name="Antonio M."/>
            <person name="Oren A."/>
            <person name="Chaudhuri R.R."/>
            <person name="La Ragione R."/>
            <person name="Hildebrand F."/>
            <person name="Pallen M.J."/>
        </authorList>
    </citation>
    <scope>NUCLEOTIDE SEQUENCE</scope>
    <source>
        <strain evidence="2">B2-16538</strain>
    </source>
</reference>
<sequence length="380" mass="43476">MYTEQELLEIISRFATASEAESIKAMGPGFINDTLIVTTRPDATGHAPKYILQRKNHNVFPDVPGMMNNIALVTEHLRRKVSGRGGDPDREVLKVIRRKPESMSEEEKAATGGDLYYKDNKGNYWAVCLFIEGSVTYEKADSPALAYKGGEAIGKFQSMLADFTLPLSETIRGFHNIRWRFRQWEESLRNDAAGRASSLKEEIGWIESRKKEMLAFWELVENGTLPTRVTHNDTKISNILFDKDGNVLCVIDLDTCMSSTSLNDFGDAIRSYTNTGAEDDKDLSRVSMSMEMFRAYTAGYLSQRKDTLCESEVQYLAFSALYITFEQVLRFLMDYIDGDKYYKTAYPEHNLVRTRAQYRLLRSMEEQYAQMQAVVRELMK</sequence>
<evidence type="ECO:0000259" key="1">
    <source>
        <dbReference type="Pfam" id="PF01636"/>
    </source>
</evidence>
<accession>A0A9D9NQR7</accession>
<dbReference type="EMBL" id="JADILX010000019">
    <property type="protein sequence ID" value="MBO8484985.1"/>
    <property type="molecule type" value="Genomic_DNA"/>
</dbReference>
<evidence type="ECO:0000313" key="3">
    <source>
        <dbReference type="Proteomes" id="UP000823750"/>
    </source>
</evidence>
<dbReference type="InterPro" id="IPR050249">
    <property type="entry name" value="Pseudomonas-type_ThrB"/>
</dbReference>
<gene>
    <name evidence="2" type="ORF">IAB78_00985</name>
</gene>
<dbReference type="PANTHER" id="PTHR21064:SF5">
    <property type="entry name" value="SLR1880 PROTEIN"/>
    <property type="match status" value="1"/>
</dbReference>
<dbReference type="AlphaFoldDB" id="A0A9D9NQR7"/>
<reference evidence="2" key="1">
    <citation type="submission" date="2020-10" db="EMBL/GenBank/DDBJ databases">
        <authorList>
            <person name="Gilroy R."/>
        </authorList>
    </citation>
    <scope>NUCLEOTIDE SEQUENCE</scope>
    <source>
        <strain evidence="2">B2-16538</strain>
    </source>
</reference>
<proteinExistence type="predicted"/>
<dbReference type="PANTHER" id="PTHR21064">
    <property type="entry name" value="AMINOGLYCOSIDE PHOSPHOTRANSFERASE DOMAIN-CONTAINING PROTEIN-RELATED"/>
    <property type="match status" value="1"/>
</dbReference>
<dbReference type="Proteomes" id="UP000823750">
    <property type="component" value="Unassembled WGS sequence"/>
</dbReference>
<dbReference type="Pfam" id="PF01636">
    <property type="entry name" value="APH"/>
    <property type="match status" value="1"/>
</dbReference>
<evidence type="ECO:0000313" key="2">
    <source>
        <dbReference type="EMBL" id="MBO8484985.1"/>
    </source>
</evidence>
<dbReference type="SUPFAM" id="SSF56112">
    <property type="entry name" value="Protein kinase-like (PK-like)"/>
    <property type="match status" value="1"/>
</dbReference>
<organism evidence="2 3">
    <name type="scientific">Candidatus Cryptobacteroides excrementavium</name>
    <dbReference type="NCBI Taxonomy" id="2840759"/>
    <lineage>
        <taxon>Bacteria</taxon>
        <taxon>Pseudomonadati</taxon>
        <taxon>Bacteroidota</taxon>
        <taxon>Bacteroidia</taxon>
        <taxon>Bacteroidales</taxon>
        <taxon>Candidatus Cryptobacteroides</taxon>
    </lineage>
</organism>
<dbReference type="InterPro" id="IPR002575">
    <property type="entry name" value="Aminoglycoside_PTrfase"/>
</dbReference>
<dbReference type="InterPro" id="IPR011009">
    <property type="entry name" value="Kinase-like_dom_sf"/>
</dbReference>
<feature type="domain" description="Aminoglycoside phosphotransferase" evidence="1">
    <location>
        <begin position="24"/>
        <end position="279"/>
    </location>
</feature>
<dbReference type="Gene3D" id="3.90.1200.10">
    <property type="match status" value="1"/>
</dbReference>
<protein>
    <submittedName>
        <fullName evidence="2">Aminoglycoside phosphotransferase family protein</fullName>
    </submittedName>
</protein>
<name>A0A9D9NQR7_9BACT</name>
<comment type="caution">
    <text evidence="2">The sequence shown here is derived from an EMBL/GenBank/DDBJ whole genome shotgun (WGS) entry which is preliminary data.</text>
</comment>